<sequence>MTLGRTEDTGPWVLAPVPHGASFEPSCPGAVTAPPGTEPRLVALARFQMMACLGLDRLSTTDLGDVTVVGSGPVALGCVLELTRRGASRIRVVTARRRPPISRAPGVICVPPGQAGRGRLVIDAAGVPASAAGLTAPGGVIGLLGTPDTTARLGTLEVHRAAWTLVGMHELAPASEGAYQEAFTRVARWLTGHLDADLADLWCRTVPGSRAPELFDSLATPDRPAEPVVLLDWGAA</sequence>
<comment type="caution">
    <text evidence="1">The sequence shown here is derived from an EMBL/GenBank/DDBJ whole genome shotgun (WGS) entry which is preliminary data.</text>
</comment>
<keyword evidence="2" id="KW-1185">Reference proteome</keyword>
<protein>
    <submittedName>
        <fullName evidence="1">Uncharacterized protein</fullName>
    </submittedName>
</protein>
<gene>
    <name evidence="1" type="ORF">KN815_00495</name>
</gene>
<dbReference type="EMBL" id="JAHLEM010000004">
    <property type="protein sequence ID" value="MBU3862650.1"/>
    <property type="molecule type" value="Genomic_DNA"/>
</dbReference>
<accession>A0ABS6C737</accession>
<organism evidence="1 2">
    <name type="scientific">Streptomyces niphimycinicus</name>
    <dbReference type="NCBI Taxonomy" id="2842201"/>
    <lineage>
        <taxon>Bacteria</taxon>
        <taxon>Bacillati</taxon>
        <taxon>Actinomycetota</taxon>
        <taxon>Actinomycetes</taxon>
        <taxon>Kitasatosporales</taxon>
        <taxon>Streptomycetaceae</taxon>
        <taxon>Streptomyces</taxon>
    </lineage>
</organism>
<evidence type="ECO:0000313" key="2">
    <source>
        <dbReference type="Proteomes" id="UP000720508"/>
    </source>
</evidence>
<evidence type="ECO:0000313" key="1">
    <source>
        <dbReference type="EMBL" id="MBU3862650.1"/>
    </source>
</evidence>
<name>A0ABS6C737_9ACTN</name>
<dbReference type="Proteomes" id="UP000720508">
    <property type="component" value="Unassembled WGS sequence"/>
</dbReference>
<reference evidence="1 2" key="1">
    <citation type="submission" date="2021-06" db="EMBL/GenBank/DDBJ databases">
        <authorList>
            <person name="Pan X."/>
        </authorList>
    </citation>
    <scope>NUCLEOTIDE SEQUENCE [LARGE SCALE GENOMIC DNA]</scope>
    <source>
        <strain evidence="1 2">4503</strain>
    </source>
</reference>
<proteinExistence type="predicted"/>